<proteinExistence type="predicted"/>
<name>A0A9J6EQ26_RHIMP</name>
<organism evidence="1 2">
    <name type="scientific">Rhipicephalus microplus</name>
    <name type="common">Cattle tick</name>
    <name type="synonym">Boophilus microplus</name>
    <dbReference type="NCBI Taxonomy" id="6941"/>
    <lineage>
        <taxon>Eukaryota</taxon>
        <taxon>Metazoa</taxon>
        <taxon>Ecdysozoa</taxon>
        <taxon>Arthropoda</taxon>
        <taxon>Chelicerata</taxon>
        <taxon>Arachnida</taxon>
        <taxon>Acari</taxon>
        <taxon>Parasitiformes</taxon>
        <taxon>Ixodida</taxon>
        <taxon>Ixodoidea</taxon>
        <taxon>Ixodidae</taxon>
        <taxon>Rhipicephalinae</taxon>
        <taxon>Rhipicephalus</taxon>
        <taxon>Boophilus</taxon>
    </lineage>
</organism>
<evidence type="ECO:0000313" key="1">
    <source>
        <dbReference type="EMBL" id="KAH8036643.1"/>
    </source>
</evidence>
<accession>A0A9J6EQ26</accession>
<evidence type="ECO:0000313" key="2">
    <source>
        <dbReference type="Proteomes" id="UP000821866"/>
    </source>
</evidence>
<reference evidence="1" key="1">
    <citation type="journal article" date="2020" name="Cell">
        <title>Large-Scale Comparative Analyses of Tick Genomes Elucidate Their Genetic Diversity and Vector Capacities.</title>
        <authorList>
            <consortium name="Tick Genome and Microbiome Consortium (TIGMIC)"/>
            <person name="Jia N."/>
            <person name="Wang J."/>
            <person name="Shi W."/>
            <person name="Du L."/>
            <person name="Sun Y."/>
            <person name="Zhan W."/>
            <person name="Jiang J.F."/>
            <person name="Wang Q."/>
            <person name="Zhang B."/>
            <person name="Ji P."/>
            <person name="Bell-Sakyi L."/>
            <person name="Cui X.M."/>
            <person name="Yuan T.T."/>
            <person name="Jiang B.G."/>
            <person name="Yang W.F."/>
            <person name="Lam T.T."/>
            <person name="Chang Q.C."/>
            <person name="Ding S.J."/>
            <person name="Wang X.J."/>
            <person name="Zhu J.G."/>
            <person name="Ruan X.D."/>
            <person name="Zhao L."/>
            <person name="Wei J.T."/>
            <person name="Ye R.Z."/>
            <person name="Que T.C."/>
            <person name="Du C.H."/>
            <person name="Zhou Y.H."/>
            <person name="Cheng J.X."/>
            <person name="Dai P.F."/>
            <person name="Guo W.B."/>
            <person name="Han X.H."/>
            <person name="Huang E.J."/>
            <person name="Li L.F."/>
            <person name="Wei W."/>
            <person name="Gao Y.C."/>
            <person name="Liu J.Z."/>
            <person name="Shao H.Z."/>
            <person name="Wang X."/>
            <person name="Wang C.C."/>
            <person name="Yang T.C."/>
            <person name="Huo Q.B."/>
            <person name="Li W."/>
            <person name="Chen H.Y."/>
            <person name="Chen S.E."/>
            <person name="Zhou L.G."/>
            <person name="Ni X.B."/>
            <person name="Tian J.H."/>
            <person name="Sheng Y."/>
            <person name="Liu T."/>
            <person name="Pan Y.S."/>
            <person name="Xia L.Y."/>
            <person name="Li J."/>
            <person name="Zhao F."/>
            <person name="Cao W.C."/>
        </authorList>
    </citation>
    <scope>NUCLEOTIDE SEQUENCE</scope>
    <source>
        <strain evidence="1">Rmic-2018</strain>
    </source>
</reference>
<dbReference type="Proteomes" id="UP000821866">
    <property type="component" value="Chromosome 10"/>
</dbReference>
<reference evidence="1" key="2">
    <citation type="submission" date="2021-09" db="EMBL/GenBank/DDBJ databases">
        <authorList>
            <person name="Jia N."/>
            <person name="Wang J."/>
            <person name="Shi W."/>
            <person name="Du L."/>
            <person name="Sun Y."/>
            <person name="Zhan W."/>
            <person name="Jiang J."/>
            <person name="Wang Q."/>
            <person name="Zhang B."/>
            <person name="Ji P."/>
            <person name="Sakyi L.B."/>
            <person name="Cui X."/>
            <person name="Yuan T."/>
            <person name="Jiang B."/>
            <person name="Yang W."/>
            <person name="Lam T.T.-Y."/>
            <person name="Chang Q."/>
            <person name="Ding S."/>
            <person name="Wang X."/>
            <person name="Zhu J."/>
            <person name="Ruan X."/>
            <person name="Zhao L."/>
            <person name="Wei J."/>
            <person name="Que T."/>
            <person name="Du C."/>
            <person name="Cheng J."/>
            <person name="Dai P."/>
            <person name="Han X."/>
            <person name="Huang E."/>
            <person name="Gao Y."/>
            <person name="Liu J."/>
            <person name="Shao H."/>
            <person name="Ye R."/>
            <person name="Li L."/>
            <person name="Wei W."/>
            <person name="Wang X."/>
            <person name="Wang C."/>
            <person name="Huo Q."/>
            <person name="Li W."/>
            <person name="Guo W."/>
            <person name="Chen H."/>
            <person name="Chen S."/>
            <person name="Zhou L."/>
            <person name="Zhou L."/>
            <person name="Ni X."/>
            <person name="Tian J."/>
            <person name="Zhou Y."/>
            <person name="Sheng Y."/>
            <person name="Liu T."/>
            <person name="Pan Y."/>
            <person name="Xia L."/>
            <person name="Li J."/>
            <person name="Zhao F."/>
            <person name="Cao W."/>
        </authorList>
    </citation>
    <scope>NUCLEOTIDE SEQUENCE</scope>
    <source>
        <strain evidence="1">Rmic-2018</strain>
        <tissue evidence="1">Larvae</tissue>
    </source>
</reference>
<dbReference type="EMBL" id="JABSTU010000002">
    <property type="protein sequence ID" value="KAH8036643.1"/>
    <property type="molecule type" value="Genomic_DNA"/>
</dbReference>
<keyword evidence="2" id="KW-1185">Reference proteome</keyword>
<comment type="caution">
    <text evidence="1">The sequence shown here is derived from an EMBL/GenBank/DDBJ whole genome shotgun (WGS) entry which is preliminary data.</text>
</comment>
<gene>
    <name evidence="1" type="ORF">HPB51_003236</name>
</gene>
<dbReference type="AlphaFoldDB" id="A0A9J6EQ26"/>
<sequence length="99" mass="11693">MLANRKSSNRQDGVHHCSSLWSASATMTMDRRIIWLDVTTRALMRLWEDKPSTLRSNRCNSRIYARILEELNAGIPYCEGPYNIKQLRLKMYNLGKRYR</sequence>
<protein>
    <submittedName>
        <fullName evidence="1">Uncharacterized protein</fullName>
    </submittedName>
</protein>